<dbReference type="InterPro" id="IPR011701">
    <property type="entry name" value="MFS"/>
</dbReference>
<dbReference type="InterPro" id="IPR036259">
    <property type="entry name" value="MFS_trans_sf"/>
</dbReference>
<dbReference type="PRINTS" id="PR00171">
    <property type="entry name" value="SUGRTRNSPORT"/>
</dbReference>
<organism evidence="8 9">
    <name type="scientific">Sulfobacillus benefaciens</name>
    <dbReference type="NCBI Taxonomy" id="453960"/>
    <lineage>
        <taxon>Bacteria</taxon>
        <taxon>Bacillati</taxon>
        <taxon>Bacillota</taxon>
        <taxon>Clostridia</taxon>
        <taxon>Eubacteriales</taxon>
        <taxon>Clostridiales Family XVII. Incertae Sedis</taxon>
        <taxon>Sulfobacillus</taxon>
    </lineage>
</organism>
<feature type="transmembrane region" description="Helical" evidence="6">
    <location>
        <begin position="350"/>
        <end position="373"/>
    </location>
</feature>
<feature type="transmembrane region" description="Helical" evidence="6">
    <location>
        <begin position="220"/>
        <end position="246"/>
    </location>
</feature>
<feature type="transmembrane region" description="Helical" evidence="6">
    <location>
        <begin position="291"/>
        <end position="310"/>
    </location>
</feature>
<comment type="subcellular location">
    <subcellularLocation>
        <location evidence="1">Cell membrane</location>
        <topology evidence="1">Multi-pass membrane protein</topology>
    </subcellularLocation>
</comment>
<dbReference type="InterPro" id="IPR005829">
    <property type="entry name" value="Sugar_transporter_CS"/>
</dbReference>
<proteinExistence type="predicted"/>
<feature type="transmembrane region" description="Helical" evidence="6">
    <location>
        <begin position="316"/>
        <end position="338"/>
    </location>
</feature>
<dbReference type="InterPro" id="IPR005828">
    <property type="entry name" value="MFS_sugar_transport-like"/>
</dbReference>
<protein>
    <recommendedName>
        <fullName evidence="7">Major facilitator superfamily (MFS) profile domain-containing protein</fullName>
    </recommendedName>
</protein>
<dbReference type="Pfam" id="PF00083">
    <property type="entry name" value="Sugar_tr"/>
    <property type="match status" value="1"/>
</dbReference>
<keyword evidence="4 6" id="KW-1133">Transmembrane helix</keyword>
<dbReference type="PROSITE" id="PS50850">
    <property type="entry name" value="MFS"/>
    <property type="match status" value="1"/>
</dbReference>
<evidence type="ECO:0000256" key="3">
    <source>
        <dbReference type="ARBA" id="ARBA00022692"/>
    </source>
</evidence>
<sequence length="413" mass="44284">MHSPTVRSSEILFHRIRLVSGLGILLDGYNLSIIAVTLIPLTRQFHLAAGAMGLLASATLAGSILGGMSAGVLADRYGRKTLLIWDLVIFILFSAISSLAVSYLWVVLARFVVGLAVGADYAISPTYVAEFALPESRGFHMGYIWLAWSVGAVGSFGLGALVVDSVAPGLSWRLLFALAVIPAAVGLIMRHQLPESPRWLQLRLNREKPASRSSRSPLRLWILAMVPWFLLDFTSYGLGLLLPLLLKSNNLTSTTGSILGTGLAALFGGLGTWWAMPRLDRLGRIRIQMRGFFLSGLVLFVLAVSLWLHVRFFLGLLAGLMVANFFSGSGPGTTCGIIPAEIFPTPQRATALGAATAFSRIGAIAGVFVLGFAEVHFHFGGVLAIAGLASVLGAVVTWYWRIEPNQTALPDSL</sequence>
<feature type="domain" description="Major facilitator superfamily (MFS) profile" evidence="7">
    <location>
        <begin position="16"/>
        <end position="405"/>
    </location>
</feature>
<feature type="transmembrane region" description="Helical" evidence="6">
    <location>
        <begin position="21"/>
        <end position="41"/>
    </location>
</feature>
<evidence type="ECO:0000259" key="7">
    <source>
        <dbReference type="PROSITE" id="PS50850"/>
    </source>
</evidence>
<feature type="transmembrane region" description="Helical" evidence="6">
    <location>
        <begin position="379"/>
        <end position="400"/>
    </location>
</feature>
<evidence type="ECO:0000256" key="6">
    <source>
        <dbReference type="SAM" id="Phobius"/>
    </source>
</evidence>
<dbReference type="SUPFAM" id="SSF103473">
    <property type="entry name" value="MFS general substrate transporter"/>
    <property type="match status" value="1"/>
</dbReference>
<gene>
    <name evidence="8" type="ORF">C7B43_08530</name>
</gene>
<dbReference type="AlphaFoldDB" id="A0A2T2X4H3"/>
<dbReference type="InterPro" id="IPR020846">
    <property type="entry name" value="MFS_dom"/>
</dbReference>
<dbReference type="PROSITE" id="PS00217">
    <property type="entry name" value="SUGAR_TRANSPORT_2"/>
    <property type="match status" value="1"/>
</dbReference>
<keyword evidence="2" id="KW-0813">Transport</keyword>
<dbReference type="Proteomes" id="UP000242699">
    <property type="component" value="Unassembled WGS sequence"/>
</dbReference>
<evidence type="ECO:0000256" key="1">
    <source>
        <dbReference type="ARBA" id="ARBA00004651"/>
    </source>
</evidence>
<feature type="transmembrane region" description="Helical" evidence="6">
    <location>
        <begin position="47"/>
        <end position="70"/>
    </location>
</feature>
<dbReference type="InterPro" id="IPR003663">
    <property type="entry name" value="Sugar/inositol_transpt"/>
</dbReference>
<feature type="transmembrane region" description="Helical" evidence="6">
    <location>
        <begin position="145"/>
        <end position="163"/>
    </location>
</feature>
<dbReference type="Gene3D" id="1.20.1250.20">
    <property type="entry name" value="MFS general substrate transporter like domains"/>
    <property type="match status" value="1"/>
</dbReference>
<evidence type="ECO:0000256" key="5">
    <source>
        <dbReference type="ARBA" id="ARBA00023136"/>
    </source>
</evidence>
<dbReference type="GO" id="GO:0005886">
    <property type="term" value="C:plasma membrane"/>
    <property type="evidence" value="ECO:0007669"/>
    <property type="project" value="UniProtKB-SubCell"/>
</dbReference>
<reference evidence="8 9" key="1">
    <citation type="journal article" date="2014" name="BMC Genomics">
        <title>Comparison of environmental and isolate Sulfobacillus genomes reveals diverse carbon, sulfur, nitrogen, and hydrogen metabolisms.</title>
        <authorList>
            <person name="Justice N.B."/>
            <person name="Norman A."/>
            <person name="Brown C.T."/>
            <person name="Singh A."/>
            <person name="Thomas B.C."/>
            <person name="Banfield J.F."/>
        </authorList>
    </citation>
    <scope>NUCLEOTIDE SEQUENCE [LARGE SCALE GENOMIC DNA]</scope>
    <source>
        <strain evidence="8">AMDSBA1</strain>
    </source>
</reference>
<evidence type="ECO:0000313" key="8">
    <source>
        <dbReference type="EMBL" id="PSR29377.1"/>
    </source>
</evidence>
<feature type="transmembrane region" description="Helical" evidence="6">
    <location>
        <begin position="258"/>
        <end position="279"/>
    </location>
</feature>
<accession>A0A2T2X4H3</accession>
<dbReference type="EMBL" id="PXYT01000016">
    <property type="protein sequence ID" value="PSR29377.1"/>
    <property type="molecule type" value="Genomic_DNA"/>
</dbReference>
<evidence type="ECO:0000313" key="9">
    <source>
        <dbReference type="Proteomes" id="UP000242699"/>
    </source>
</evidence>
<dbReference type="PANTHER" id="PTHR23508:SF10">
    <property type="entry name" value="CARBOXYLIC ACID TRANSPORTER PROTEIN HOMOLOG"/>
    <property type="match status" value="1"/>
</dbReference>
<dbReference type="PANTHER" id="PTHR23508">
    <property type="entry name" value="CARBOXYLIC ACID TRANSPORTER PROTEIN HOMOLOG"/>
    <property type="match status" value="1"/>
</dbReference>
<keyword evidence="3 6" id="KW-0812">Transmembrane</keyword>
<comment type="caution">
    <text evidence="8">The sequence shown here is derived from an EMBL/GenBank/DDBJ whole genome shotgun (WGS) entry which is preliminary data.</text>
</comment>
<evidence type="ECO:0000256" key="4">
    <source>
        <dbReference type="ARBA" id="ARBA00022989"/>
    </source>
</evidence>
<name>A0A2T2X4H3_9FIRM</name>
<keyword evidence="5 6" id="KW-0472">Membrane</keyword>
<feature type="transmembrane region" description="Helical" evidence="6">
    <location>
        <begin position="169"/>
        <end position="189"/>
    </location>
</feature>
<evidence type="ECO:0000256" key="2">
    <source>
        <dbReference type="ARBA" id="ARBA00022448"/>
    </source>
</evidence>
<dbReference type="Pfam" id="PF07690">
    <property type="entry name" value="MFS_1"/>
    <property type="match status" value="1"/>
</dbReference>
<feature type="transmembrane region" description="Helical" evidence="6">
    <location>
        <begin position="82"/>
        <end position="105"/>
    </location>
</feature>
<dbReference type="GO" id="GO:0046943">
    <property type="term" value="F:carboxylic acid transmembrane transporter activity"/>
    <property type="evidence" value="ECO:0007669"/>
    <property type="project" value="TreeGrafter"/>
</dbReference>